<evidence type="ECO:0000256" key="2">
    <source>
        <dbReference type="SAM" id="SignalP"/>
    </source>
</evidence>
<evidence type="ECO:0000313" key="3">
    <source>
        <dbReference type="EMBL" id="KAF2175701.1"/>
    </source>
</evidence>
<dbReference type="EMBL" id="ML994727">
    <property type="protein sequence ID" value="KAF2175701.1"/>
    <property type="molecule type" value="Genomic_DNA"/>
</dbReference>
<feature type="chain" id="PRO_5025677675" evidence="2">
    <location>
        <begin position="21"/>
        <end position="238"/>
    </location>
</feature>
<dbReference type="OrthoDB" id="5243723at2759"/>
<feature type="compositionally biased region" description="Low complexity" evidence="1">
    <location>
        <begin position="193"/>
        <end position="211"/>
    </location>
</feature>
<feature type="region of interest" description="Disordered" evidence="1">
    <location>
        <begin position="186"/>
        <end position="212"/>
    </location>
</feature>
<feature type="signal peptide" evidence="2">
    <location>
        <begin position="1"/>
        <end position="20"/>
    </location>
</feature>
<protein>
    <submittedName>
        <fullName evidence="3">Uncharacterized protein</fullName>
    </submittedName>
</protein>
<gene>
    <name evidence="3" type="ORF">K469DRAFT_723892</name>
</gene>
<evidence type="ECO:0000256" key="1">
    <source>
        <dbReference type="SAM" id="MobiDB-lite"/>
    </source>
</evidence>
<name>A0A6A6D8C0_9PEZI</name>
<keyword evidence="2" id="KW-0732">Signal</keyword>
<keyword evidence="4" id="KW-1185">Reference proteome</keyword>
<organism evidence="3 4">
    <name type="scientific">Zopfia rhizophila CBS 207.26</name>
    <dbReference type="NCBI Taxonomy" id="1314779"/>
    <lineage>
        <taxon>Eukaryota</taxon>
        <taxon>Fungi</taxon>
        <taxon>Dikarya</taxon>
        <taxon>Ascomycota</taxon>
        <taxon>Pezizomycotina</taxon>
        <taxon>Dothideomycetes</taxon>
        <taxon>Dothideomycetes incertae sedis</taxon>
        <taxon>Zopfiaceae</taxon>
        <taxon>Zopfia</taxon>
    </lineage>
</organism>
<sequence length="238" mass="25475">MRSLNLIIALLFAFITSSYAWPDSFHLLEARKGGNRGNSTNNSVNRACHKMAKLTHLTELAANQTKLDTMVAKGKINATEVEEIKANAANATAELQAMQANSTLVQECAVVEAHREVVSECRRMRKLNRLASLANNQTAMEAFMEKKGLNDTQMAKLQERIANATTKLQEMQANTTLTDLCAQQKANGDGGDTADSAAASATGSAQPAQSTGGAMGLTIRSMPYVFVPLLAGIFAAIL</sequence>
<evidence type="ECO:0000313" key="4">
    <source>
        <dbReference type="Proteomes" id="UP000800200"/>
    </source>
</evidence>
<dbReference type="Proteomes" id="UP000800200">
    <property type="component" value="Unassembled WGS sequence"/>
</dbReference>
<proteinExistence type="predicted"/>
<accession>A0A6A6D8C0</accession>
<dbReference type="AlphaFoldDB" id="A0A6A6D8C0"/>
<reference evidence="3" key="1">
    <citation type="journal article" date="2020" name="Stud. Mycol.">
        <title>101 Dothideomycetes genomes: a test case for predicting lifestyles and emergence of pathogens.</title>
        <authorList>
            <person name="Haridas S."/>
            <person name="Albert R."/>
            <person name="Binder M."/>
            <person name="Bloem J."/>
            <person name="Labutti K."/>
            <person name="Salamov A."/>
            <person name="Andreopoulos B."/>
            <person name="Baker S."/>
            <person name="Barry K."/>
            <person name="Bills G."/>
            <person name="Bluhm B."/>
            <person name="Cannon C."/>
            <person name="Castanera R."/>
            <person name="Culley D."/>
            <person name="Daum C."/>
            <person name="Ezra D."/>
            <person name="Gonzalez J."/>
            <person name="Henrissat B."/>
            <person name="Kuo A."/>
            <person name="Liang C."/>
            <person name="Lipzen A."/>
            <person name="Lutzoni F."/>
            <person name="Magnuson J."/>
            <person name="Mondo S."/>
            <person name="Nolan M."/>
            <person name="Ohm R."/>
            <person name="Pangilinan J."/>
            <person name="Park H.-J."/>
            <person name="Ramirez L."/>
            <person name="Alfaro M."/>
            <person name="Sun H."/>
            <person name="Tritt A."/>
            <person name="Yoshinaga Y."/>
            <person name="Zwiers L.-H."/>
            <person name="Turgeon B."/>
            <person name="Goodwin S."/>
            <person name="Spatafora J."/>
            <person name="Crous P."/>
            <person name="Grigoriev I."/>
        </authorList>
    </citation>
    <scope>NUCLEOTIDE SEQUENCE</scope>
    <source>
        <strain evidence="3">CBS 207.26</strain>
    </source>
</reference>